<dbReference type="EMBL" id="BTGC01000003">
    <property type="protein sequence ID" value="GMM49557.1"/>
    <property type="molecule type" value="Genomic_DNA"/>
</dbReference>
<evidence type="ECO:0000256" key="10">
    <source>
        <dbReference type="SAM" id="MobiDB-lite"/>
    </source>
</evidence>
<gene>
    <name evidence="11" type="ORF">DASB73_005150</name>
</gene>
<comment type="caution">
    <text evidence="11">The sequence shown here is derived from an EMBL/GenBank/DDBJ whole genome shotgun (WGS) entry which is preliminary data.</text>
</comment>
<dbReference type="InterPro" id="IPR029063">
    <property type="entry name" value="SAM-dependent_MTases_sf"/>
</dbReference>
<dbReference type="InterPro" id="IPR042036">
    <property type="entry name" value="RRP8_N"/>
</dbReference>
<feature type="region of interest" description="Disordered" evidence="10">
    <location>
        <begin position="1"/>
        <end position="107"/>
    </location>
</feature>
<evidence type="ECO:0000256" key="9">
    <source>
        <dbReference type="RuleBase" id="RU365074"/>
    </source>
</evidence>
<dbReference type="SUPFAM" id="SSF53335">
    <property type="entry name" value="S-adenosyl-L-methionine-dependent methyltransferases"/>
    <property type="match status" value="1"/>
</dbReference>
<evidence type="ECO:0000256" key="3">
    <source>
        <dbReference type="ARBA" id="ARBA00022552"/>
    </source>
</evidence>
<evidence type="ECO:0000256" key="4">
    <source>
        <dbReference type="ARBA" id="ARBA00022603"/>
    </source>
</evidence>
<dbReference type="AlphaFoldDB" id="A0AAV5REL4"/>
<evidence type="ECO:0000256" key="5">
    <source>
        <dbReference type="ARBA" id="ARBA00022679"/>
    </source>
</evidence>
<dbReference type="InterPro" id="IPR007823">
    <property type="entry name" value="RRP8"/>
</dbReference>
<evidence type="ECO:0000313" key="12">
    <source>
        <dbReference type="Proteomes" id="UP001362899"/>
    </source>
</evidence>
<evidence type="ECO:0000256" key="7">
    <source>
        <dbReference type="ARBA" id="ARBA00023242"/>
    </source>
</evidence>
<accession>A0AAV5REL4</accession>
<dbReference type="FunFam" id="1.10.10.2150:FF:000001">
    <property type="entry name" value="Ribosomal RNA-processing protein 8"/>
    <property type="match status" value="1"/>
</dbReference>
<keyword evidence="12" id="KW-1185">Reference proteome</keyword>
<dbReference type="PANTHER" id="PTHR12787">
    <property type="entry name" value="RIBOSOMAL RNA-PROCESSING PROTEIN 8"/>
    <property type="match status" value="1"/>
</dbReference>
<comment type="function">
    <text evidence="9">S-adenosyl-L-methionine-dependent methyltransferase that specifically methylates the N(1) position of adenine in helix 25.1 in 25S rRNA. Required both for ribosomal 40S and 60S subunits biogenesis. Required for efficient pre-rRNA cleavage at site A2.</text>
</comment>
<keyword evidence="4 9" id="KW-0489">Methyltransferase</keyword>
<proteinExistence type="inferred from homology"/>
<dbReference type="Proteomes" id="UP001362899">
    <property type="component" value="Unassembled WGS sequence"/>
</dbReference>
<keyword evidence="6 9" id="KW-0949">S-adenosyl-L-methionine</keyword>
<keyword evidence="5 9" id="KW-0808">Transferase</keyword>
<dbReference type="GO" id="GO:0016433">
    <property type="term" value="F:rRNA (adenine) methyltransferase activity"/>
    <property type="evidence" value="ECO:0007669"/>
    <property type="project" value="UniProtKB-ARBA"/>
</dbReference>
<sequence length="365" mass="41759">MFKISGLNLPNEVTKEAENTKSAKNGKAKKTNANLKQEKSLEQMVQTLDNDGSDKNKQKKPRNRKRKQPAEVQNPDNDTETTSDIKKVPTKNPETEEVDTPDKKRKLDKPLIVSSKKLTPMQQKMQQKLSGSRFRWINELLYTSESEKALAVFQSQPEVFDEYHEGFKHQVESWPENPVDSIVQQFQDRLQRNLNAPGGLPATKHLNQVVVADMGCGEAELALKLNQIKHRKARFEVHSFDLHKANDRITVADIAHVPLPDNSCHVVVFCLALMGTNLNDFIMEGIRILKDNGIMWIAEIKSRFEDGKYDDFIAKLKSVGLYHKVTDDSNKMFVKFEFLKLSHRMAKAKSEETGITLKPCIYKRR</sequence>
<reference evidence="11 12" key="1">
    <citation type="journal article" date="2023" name="Elife">
        <title>Identification of key yeast species and microbe-microbe interactions impacting larval growth of Drosophila in the wild.</title>
        <authorList>
            <person name="Mure A."/>
            <person name="Sugiura Y."/>
            <person name="Maeda R."/>
            <person name="Honda K."/>
            <person name="Sakurai N."/>
            <person name="Takahashi Y."/>
            <person name="Watada M."/>
            <person name="Katoh T."/>
            <person name="Gotoh A."/>
            <person name="Gotoh Y."/>
            <person name="Taniguchi I."/>
            <person name="Nakamura K."/>
            <person name="Hayashi T."/>
            <person name="Katayama T."/>
            <person name="Uemura T."/>
            <person name="Hattori Y."/>
        </authorList>
    </citation>
    <scope>NUCLEOTIDE SEQUENCE [LARGE SCALE GENOMIC DNA]</scope>
    <source>
        <strain evidence="11 12">SB-73</strain>
    </source>
</reference>
<keyword evidence="3 9" id="KW-0698">rRNA processing</keyword>
<evidence type="ECO:0000256" key="8">
    <source>
        <dbReference type="ARBA" id="ARBA00076672"/>
    </source>
</evidence>
<name>A0AAV5REL4_STABA</name>
<dbReference type="GO" id="GO:0005730">
    <property type="term" value="C:nucleolus"/>
    <property type="evidence" value="ECO:0007669"/>
    <property type="project" value="UniProtKB-SubCell"/>
</dbReference>
<dbReference type="EC" id="2.1.1.-" evidence="9"/>
<dbReference type="GO" id="GO:0042273">
    <property type="term" value="P:ribosomal large subunit biogenesis"/>
    <property type="evidence" value="ECO:0007669"/>
    <property type="project" value="TreeGrafter"/>
</dbReference>
<keyword evidence="7 9" id="KW-0539">Nucleus</keyword>
<organism evidence="11 12">
    <name type="scientific">Starmerella bacillaris</name>
    <name type="common">Yeast</name>
    <name type="synonym">Candida zemplinina</name>
    <dbReference type="NCBI Taxonomy" id="1247836"/>
    <lineage>
        <taxon>Eukaryota</taxon>
        <taxon>Fungi</taxon>
        <taxon>Dikarya</taxon>
        <taxon>Ascomycota</taxon>
        <taxon>Saccharomycotina</taxon>
        <taxon>Dipodascomycetes</taxon>
        <taxon>Dipodascales</taxon>
        <taxon>Trichomonascaceae</taxon>
        <taxon>Starmerella</taxon>
    </lineage>
</organism>
<comment type="similarity">
    <text evidence="2 9">Belongs to the methyltransferase superfamily. RRP8 family.</text>
</comment>
<dbReference type="Gene3D" id="3.40.50.150">
    <property type="entry name" value="Vaccinia Virus protein VP39"/>
    <property type="match status" value="1"/>
</dbReference>
<evidence type="ECO:0000256" key="6">
    <source>
        <dbReference type="ARBA" id="ARBA00022691"/>
    </source>
</evidence>
<evidence type="ECO:0000313" key="11">
    <source>
        <dbReference type="EMBL" id="GMM49557.1"/>
    </source>
</evidence>
<dbReference type="Pfam" id="PF05148">
    <property type="entry name" value="Methyltransf_8"/>
    <property type="match status" value="1"/>
</dbReference>
<feature type="compositionally biased region" description="Basic residues" evidence="10">
    <location>
        <begin position="57"/>
        <end position="67"/>
    </location>
</feature>
<comment type="subcellular location">
    <subcellularLocation>
        <location evidence="1 9">Nucleus</location>
        <location evidence="1 9">Nucleolus</location>
    </subcellularLocation>
</comment>
<protein>
    <recommendedName>
        <fullName evidence="8 9">Ribosomal RNA-processing protein 8</fullName>
        <ecNumber evidence="9">2.1.1.-</ecNumber>
    </recommendedName>
</protein>
<evidence type="ECO:0000256" key="1">
    <source>
        <dbReference type="ARBA" id="ARBA00004604"/>
    </source>
</evidence>
<dbReference type="PANTHER" id="PTHR12787:SF0">
    <property type="entry name" value="RIBOSOMAL RNA-PROCESSING PROTEIN 8"/>
    <property type="match status" value="1"/>
</dbReference>
<evidence type="ECO:0000256" key="2">
    <source>
        <dbReference type="ARBA" id="ARBA00006301"/>
    </source>
</evidence>
<dbReference type="Gene3D" id="1.10.10.2150">
    <property type="entry name" value="Ribosomal RNA-processing protein 8, N-terminal domain"/>
    <property type="match status" value="1"/>
</dbReference>